<organism evidence="2 3">
    <name type="scientific">Claviceps aff. purpurea</name>
    <dbReference type="NCBI Taxonomy" id="1967640"/>
    <lineage>
        <taxon>Eukaryota</taxon>
        <taxon>Fungi</taxon>
        <taxon>Dikarya</taxon>
        <taxon>Ascomycota</taxon>
        <taxon>Pezizomycotina</taxon>
        <taxon>Sordariomycetes</taxon>
        <taxon>Hypocreomycetidae</taxon>
        <taxon>Hypocreales</taxon>
        <taxon>Clavicipitaceae</taxon>
        <taxon>Claviceps</taxon>
    </lineage>
</organism>
<gene>
    <name evidence="2" type="ORF">E4U09_006971</name>
</gene>
<evidence type="ECO:0000313" key="2">
    <source>
        <dbReference type="EMBL" id="KAG6285990.1"/>
    </source>
</evidence>
<sequence>QSSPTLGLVSEDLWCLLPLMPHWLEISEATTSGQDLEGGSPCAPALTELDLTPRL</sequence>
<feature type="region of interest" description="Disordered" evidence="1">
    <location>
        <begin position="31"/>
        <end position="55"/>
    </location>
</feature>
<evidence type="ECO:0000256" key="1">
    <source>
        <dbReference type="SAM" id="MobiDB-lite"/>
    </source>
</evidence>
<proteinExistence type="predicted"/>
<reference evidence="2 3" key="1">
    <citation type="journal article" date="2020" name="bioRxiv">
        <title>Whole genome comparisons of ergot fungi reveals the divergence and evolution of species within the genus Claviceps are the result of varying mechanisms driving genome evolution and host range expansion.</title>
        <authorList>
            <person name="Wyka S.A."/>
            <person name="Mondo S.J."/>
            <person name="Liu M."/>
            <person name="Dettman J."/>
            <person name="Nalam V."/>
            <person name="Broders K.D."/>
        </authorList>
    </citation>
    <scope>NUCLEOTIDE SEQUENCE [LARGE SCALE GENOMIC DNA]</scope>
    <source>
        <strain evidence="2 3">Clav52</strain>
    </source>
</reference>
<dbReference type="Proteomes" id="UP000707071">
    <property type="component" value="Unassembled WGS sequence"/>
</dbReference>
<dbReference type="EMBL" id="SRRH01000670">
    <property type="protein sequence ID" value="KAG6285990.1"/>
    <property type="molecule type" value="Genomic_DNA"/>
</dbReference>
<evidence type="ECO:0000313" key="3">
    <source>
        <dbReference type="Proteomes" id="UP000707071"/>
    </source>
</evidence>
<feature type="non-terminal residue" evidence="2">
    <location>
        <position position="1"/>
    </location>
</feature>
<protein>
    <submittedName>
        <fullName evidence="2">Uncharacterized protein</fullName>
    </submittedName>
</protein>
<dbReference type="AlphaFoldDB" id="A0A9P7TYC2"/>
<keyword evidence="3" id="KW-1185">Reference proteome</keyword>
<comment type="caution">
    <text evidence="2">The sequence shown here is derived from an EMBL/GenBank/DDBJ whole genome shotgun (WGS) entry which is preliminary data.</text>
</comment>
<accession>A0A9P7TYC2</accession>
<name>A0A9P7TYC2_9HYPO</name>